<evidence type="ECO:0000313" key="2">
    <source>
        <dbReference type="Proteomes" id="UP000718593"/>
    </source>
</evidence>
<dbReference type="AlphaFoldDB" id="A0A930G216"/>
<proteinExistence type="predicted"/>
<organism evidence="1 2">
    <name type="scientific">Dechloromonas agitata</name>
    <dbReference type="NCBI Taxonomy" id="73030"/>
    <lineage>
        <taxon>Bacteria</taxon>
        <taxon>Pseudomonadati</taxon>
        <taxon>Pseudomonadota</taxon>
        <taxon>Betaproteobacteria</taxon>
        <taxon>Rhodocyclales</taxon>
        <taxon>Azonexaceae</taxon>
        <taxon>Dechloromonas</taxon>
    </lineage>
</organism>
<evidence type="ECO:0000313" key="1">
    <source>
        <dbReference type="EMBL" id="MBF1165348.1"/>
    </source>
</evidence>
<sequence>MAEETTTFDARAFADTVRASLIAGVTTARLDGMVRQIAAESGGASLSRLCLIVAQTCLSMGRIKQVRHWLERLVEAVADDDILAAIAVAVGCSQAELAVNLYQKLLAIKSLPQAEESLAVAQSTTGLALRLRQRMRSEAWGLQRKLLKAVGQLLLGVLPALDSDEKRAEAWSCLAQIYRLRGLAQSQIDDALAEAARYGGEQVAGP</sequence>
<protein>
    <submittedName>
        <fullName evidence="1">Uncharacterized protein</fullName>
    </submittedName>
</protein>
<reference evidence="1" key="1">
    <citation type="submission" date="2020-04" db="EMBL/GenBank/DDBJ databases">
        <title>Deep metagenomics examines the oral microbiome during advanced dental caries in children, revealing novel taxa and co-occurrences with host molecules.</title>
        <authorList>
            <person name="Baker J.L."/>
            <person name="Morton J.T."/>
            <person name="Dinis M."/>
            <person name="Alvarez R."/>
            <person name="Tran N.C."/>
            <person name="Knight R."/>
            <person name="Edlund A."/>
        </authorList>
    </citation>
    <scope>NUCLEOTIDE SEQUENCE</scope>
    <source>
        <strain evidence="1">JCVI_32_bin.24</strain>
    </source>
</reference>
<name>A0A930G216_9RHOO</name>
<accession>A0A930G216</accession>
<comment type="caution">
    <text evidence="1">The sequence shown here is derived from an EMBL/GenBank/DDBJ whole genome shotgun (WGS) entry which is preliminary data.</text>
</comment>
<gene>
    <name evidence="1" type="ORF">HXL68_09920</name>
</gene>
<dbReference type="EMBL" id="JABZMI010000188">
    <property type="protein sequence ID" value="MBF1165348.1"/>
    <property type="molecule type" value="Genomic_DNA"/>
</dbReference>
<dbReference type="Proteomes" id="UP000718593">
    <property type="component" value="Unassembled WGS sequence"/>
</dbReference>